<sequence>MKFDHVLSEIGGFGRFQVVLVLIQAISRLSLPCHFLLNNFMAVVPAHHCALDLLDPFSLDLDPLVSLDHLGTFQNLTLDQRQTVGAPRRQDGSPDPCLVYLEPQYQLLSNKSKSSSPHNKSNTTSTQDLPVVQCKRGWVYENSTFRSTIVTEWDLVCSRKGLDKATATIFFIGVMCGAPLFGFLSDRAGHPFHSDRDIAGIPTASVAHCNDRLQACAVICFRREKSLTPPAVLFGRRRVLLASYLATLAFASASSLCRSYPAFVVLRGLTGLAIAGISIIPIVL</sequence>
<evidence type="ECO:0000256" key="1">
    <source>
        <dbReference type="ARBA" id="ARBA00004141"/>
    </source>
</evidence>
<feature type="transmembrane region" description="Helical" evidence="5">
    <location>
        <begin position="239"/>
        <end position="257"/>
    </location>
</feature>
<organism evidence="6 7">
    <name type="scientific">Muraenolepis orangiensis</name>
    <name type="common">Patagonian moray cod</name>
    <dbReference type="NCBI Taxonomy" id="630683"/>
    <lineage>
        <taxon>Eukaryota</taxon>
        <taxon>Metazoa</taxon>
        <taxon>Chordata</taxon>
        <taxon>Craniata</taxon>
        <taxon>Vertebrata</taxon>
        <taxon>Euteleostomi</taxon>
        <taxon>Actinopterygii</taxon>
        <taxon>Neopterygii</taxon>
        <taxon>Teleostei</taxon>
        <taxon>Neoteleostei</taxon>
        <taxon>Acanthomorphata</taxon>
        <taxon>Zeiogadaria</taxon>
        <taxon>Gadariae</taxon>
        <taxon>Gadiformes</taxon>
        <taxon>Muraenolepidoidei</taxon>
        <taxon>Muraenolepididae</taxon>
        <taxon>Muraenolepis</taxon>
    </lineage>
</organism>
<dbReference type="AlphaFoldDB" id="A0A9Q0F0J9"/>
<evidence type="ECO:0000256" key="3">
    <source>
        <dbReference type="ARBA" id="ARBA00022989"/>
    </source>
</evidence>
<dbReference type="OrthoDB" id="2544694at2759"/>
<keyword evidence="2 5" id="KW-0812">Transmembrane</keyword>
<dbReference type="PANTHER" id="PTHR24064">
    <property type="entry name" value="SOLUTE CARRIER FAMILY 22 MEMBER"/>
    <property type="match status" value="1"/>
</dbReference>
<protein>
    <submittedName>
        <fullName evidence="6">Uncharacterized protein</fullName>
    </submittedName>
</protein>
<keyword evidence="7" id="KW-1185">Reference proteome</keyword>
<accession>A0A9Q0F0J9</accession>
<keyword evidence="4 5" id="KW-0472">Membrane</keyword>
<evidence type="ECO:0000313" key="7">
    <source>
        <dbReference type="Proteomes" id="UP001148018"/>
    </source>
</evidence>
<gene>
    <name evidence="6" type="ORF">NHX12_018183</name>
</gene>
<dbReference type="Gene3D" id="1.20.1250.20">
    <property type="entry name" value="MFS general substrate transporter like domains"/>
    <property type="match status" value="1"/>
</dbReference>
<evidence type="ECO:0000256" key="2">
    <source>
        <dbReference type="ARBA" id="ARBA00022692"/>
    </source>
</evidence>
<evidence type="ECO:0000256" key="5">
    <source>
        <dbReference type="SAM" id="Phobius"/>
    </source>
</evidence>
<feature type="transmembrane region" description="Helical" evidence="5">
    <location>
        <begin position="165"/>
        <end position="184"/>
    </location>
</feature>
<proteinExistence type="predicted"/>
<dbReference type="Proteomes" id="UP001148018">
    <property type="component" value="Unassembled WGS sequence"/>
</dbReference>
<comment type="caution">
    <text evidence="6">The sequence shown here is derived from an EMBL/GenBank/DDBJ whole genome shotgun (WGS) entry which is preliminary data.</text>
</comment>
<dbReference type="SUPFAM" id="SSF103473">
    <property type="entry name" value="MFS general substrate transporter"/>
    <property type="match status" value="1"/>
</dbReference>
<feature type="non-terminal residue" evidence="6">
    <location>
        <position position="1"/>
    </location>
</feature>
<dbReference type="EMBL" id="JANIIK010000034">
    <property type="protein sequence ID" value="KAJ3614612.1"/>
    <property type="molecule type" value="Genomic_DNA"/>
</dbReference>
<evidence type="ECO:0000313" key="6">
    <source>
        <dbReference type="EMBL" id="KAJ3614612.1"/>
    </source>
</evidence>
<reference evidence="6" key="1">
    <citation type="submission" date="2022-07" db="EMBL/GenBank/DDBJ databases">
        <title>Chromosome-level genome of Muraenolepis orangiensis.</title>
        <authorList>
            <person name="Kim J."/>
        </authorList>
    </citation>
    <scope>NUCLEOTIDE SEQUENCE</scope>
    <source>
        <strain evidence="6">KU_S4_2022</strain>
        <tissue evidence="6">Muscle</tissue>
    </source>
</reference>
<name>A0A9Q0F0J9_9TELE</name>
<comment type="subcellular location">
    <subcellularLocation>
        <location evidence="1">Membrane</location>
        <topology evidence="1">Multi-pass membrane protein</topology>
    </subcellularLocation>
</comment>
<keyword evidence="3 5" id="KW-1133">Transmembrane helix</keyword>
<evidence type="ECO:0000256" key="4">
    <source>
        <dbReference type="ARBA" id="ARBA00023136"/>
    </source>
</evidence>
<dbReference type="InterPro" id="IPR036259">
    <property type="entry name" value="MFS_trans_sf"/>
</dbReference>
<feature type="transmembrane region" description="Helical" evidence="5">
    <location>
        <begin position="264"/>
        <end position="283"/>
    </location>
</feature>
<dbReference type="GO" id="GO:0016020">
    <property type="term" value="C:membrane"/>
    <property type="evidence" value="ECO:0007669"/>
    <property type="project" value="UniProtKB-SubCell"/>
</dbReference>